<proteinExistence type="predicted"/>
<dbReference type="InterPro" id="IPR038063">
    <property type="entry name" value="Transpep_catalytic_dom"/>
</dbReference>
<keyword evidence="8" id="KW-0732">Signal</keyword>
<accession>A0ABT2RIQ1</accession>
<dbReference type="EMBL" id="JAOQJU010000001">
    <property type="protein sequence ID" value="MCU6685278.1"/>
    <property type="molecule type" value="Genomic_DNA"/>
</dbReference>
<dbReference type="InterPro" id="IPR050979">
    <property type="entry name" value="LD-transpeptidase"/>
</dbReference>
<gene>
    <name evidence="10" type="ORF">OCV99_01705</name>
</gene>
<feature type="region of interest" description="Disordered" evidence="7">
    <location>
        <begin position="36"/>
        <end position="76"/>
    </location>
</feature>
<evidence type="ECO:0000256" key="8">
    <source>
        <dbReference type="SAM" id="SignalP"/>
    </source>
</evidence>
<dbReference type="Gene3D" id="2.40.440.10">
    <property type="entry name" value="L,D-transpeptidase catalytic domain-like"/>
    <property type="match status" value="1"/>
</dbReference>
<sequence>MRKFIKRNFVALVLACTLAFEPYCVLASETGMLTGEMTESETVNEPEAAEEELSDAKPEMTEETDVPEVTEEAGGIEESEVEEDGEEAVNSCKESVEEKIQQVTEVWNEPHIRVADIRLTDLGTRIEAEAVYESNDQNVQFRWVQYNLQTQKWTVLKEWQESSQITWYPPEKGDYWICVAVKLSDGRTTSKTVAYRYKGVYANLTDMCVVDKGNHFELGVSYETNDPDIVFRWRYYDVAEDEWRLIRDWDAGNWASWKAVHPGDFLMYAEAKLSDGTVVAKSCGHRVKKTGIASFYTNIQSPGWLESEIKLQGKYNDSFDVVGSERYLVYDGNTWRTIPHTSDGAVWSPQSLGKYLFCYEIYNKNGGLIEQSFIEFSVEAPYVNFGNIKINNAADLEYILSVDVDTNDSAAEYRWMYYNVSEGQWHTISDWGKTSDSYWYAPDTGNYWLHVEARLHDGTVQSNTVSYTAQQYPPDLAAMMLYANMYSSSTPYIIMVNRDACKVGIFQGWQGGWSPVMYMDCTVGKPSTPTVSGVFRVGSRGYYFDSYGSRCFWWTQFYGNYLFHSVLYYPNGSLMDGRVGMALSHGCVRLQIDNAKWIYDNIPSGTTVVVY</sequence>
<feature type="active site" description="Proton donor/acceptor" evidence="6">
    <location>
        <position position="564"/>
    </location>
</feature>
<feature type="active site" description="Nucleophile" evidence="6">
    <location>
        <position position="587"/>
    </location>
</feature>
<keyword evidence="2" id="KW-0808">Transferase</keyword>
<evidence type="ECO:0000256" key="5">
    <source>
        <dbReference type="ARBA" id="ARBA00023316"/>
    </source>
</evidence>
<keyword evidence="3 6" id="KW-0133">Cell shape</keyword>
<keyword evidence="11" id="KW-1185">Reference proteome</keyword>
<evidence type="ECO:0000256" key="3">
    <source>
        <dbReference type="ARBA" id="ARBA00022960"/>
    </source>
</evidence>
<evidence type="ECO:0000256" key="2">
    <source>
        <dbReference type="ARBA" id="ARBA00022679"/>
    </source>
</evidence>
<dbReference type="InterPro" id="IPR005490">
    <property type="entry name" value="LD_TPept_cat_dom"/>
</dbReference>
<dbReference type="CDD" id="cd16913">
    <property type="entry name" value="YkuD_like"/>
    <property type="match status" value="1"/>
</dbReference>
<keyword evidence="5 6" id="KW-0961">Cell wall biogenesis/degradation</keyword>
<comment type="caution">
    <text evidence="10">The sequence shown here is derived from an EMBL/GenBank/DDBJ whole genome shotgun (WGS) entry which is preliminary data.</text>
</comment>
<dbReference type="PROSITE" id="PS52029">
    <property type="entry name" value="LD_TPASE"/>
    <property type="match status" value="1"/>
</dbReference>
<evidence type="ECO:0000313" key="11">
    <source>
        <dbReference type="Proteomes" id="UP001652431"/>
    </source>
</evidence>
<evidence type="ECO:0000256" key="1">
    <source>
        <dbReference type="ARBA" id="ARBA00004752"/>
    </source>
</evidence>
<feature type="compositionally biased region" description="Acidic residues" evidence="7">
    <location>
        <begin position="61"/>
        <end position="76"/>
    </location>
</feature>
<feature type="chain" id="PRO_5045563206" evidence="8">
    <location>
        <begin position="28"/>
        <end position="611"/>
    </location>
</feature>
<comment type="pathway">
    <text evidence="1 6">Cell wall biogenesis; peptidoglycan biosynthesis.</text>
</comment>
<feature type="signal peptide" evidence="8">
    <location>
        <begin position="1"/>
        <end position="27"/>
    </location>
</feature>
<dbReference type="PANTHER" id="PTHR30582">
    <property type="entry name" value="L,D-TRANSPEPTIDASE"/>
    <property type="match status" value="1"/>
</dbReference>
<evidence type="ECO:0000256" key="7">
    <source>
        <dbReference type="SAM" id="MobiDB-lite"/>
    </source>
</evidence>
<dbReference type="Pfam" id="PF03734">
    <property type="entry name" value="YkuD"/>
    <property type="match status" value="1"/>
</dbReference>
<organism evidence="10 11">
    <name type="scientific">Dorea acetigenes</name>
    <dbReference type="NCBI Taxonomy" id="2981787"/>
    <lineage>
        <taxon>Bacteria</taxon>
        <taxon>Bacillati</taxon>
        <taxon>Bacillota</taxon>
        <taxon>Clostridia</taxon>
        <taxon>Lachnospirales</taxon>
        <taxon>Lachnospiraceae</taxon>
        <taxon>Dorea</taxon>
    </lineage>
</organism>
<feature type="compositionally biased region" description="Acidic residues" evidence="7">
    <location>
        <begin position="38"/>
        <end position="53"/>
    </location>
</feature>
<evidence type="ECO:0000259" key="9">
    <source>
        <dbReference type="PROSITE" id="PS52029"/>
    </source>
</evidence>
<feature type="domain" description="L,D-TPase catalytic" evidence="9">
    <location>
        <begin position="492"/>
        <end position="611"/>
    </location>
</feature>
<evidence type="ECO:0000256" key="6">
    <source>
        <dbReference type="PROSITE-ProRule" id="PRU01373"/>
    </source>
</evidence>
<evidence type="ECO:0000313" key="10">
    <source>
        <dbReference type="EMBL" id="MCU6685278.1"/>
    </source>
</evidence>
<keyword evidence="4 6" id="KW-0573">Peptidoglycan synthesis</keyword>
<dbReference type="Proteomes" id="UP001652431">
    <property type="component" value="Unassembled WGS sequence"/>
</dbReference>
<dbReference type="SUPFAM" id="SSF141523">
    <property type="entry name" value="L,D-transpeptidase catalytic domain-like"/>
    <property type="match status" value="1"/>
</dbReference>
<dbReference type="PANTHER" id="PTHR30582:SF2">
    <property type="entry name" value="L,D-TRANSPEPTIDASE YCIB-RELATED"/>
    <property type="match status" value="1"/>
</dbReference>
<protein>
    <submittedName>
        <fullName evidence="10">L,D-transpeptidase family protein</fullName>
    </submittedName>
</protein>
<name>A0ABT2RIQ1_9FIRM</name>
<dbReference type="RefSeq" id="WP_158367539.1">
    <property type="nucleotide sequence ID" value="NZ_JAOQJU010000001.1"/>
</dbReference>
<reference evidence="10 11" key="1">
    <citation type="journal article" date="2021" name="ISME Commun">
        <title>Automated analysis of genomic sequences facilitates high-throughput and comprehensive description of bacteria.</title>
        <authorList>
            <person name="Hitch T.C.A."/>
        </authorList>
    </citation>
    <scope>NUCLEOTIDE SEQUENCE [LARGE SCALE GENOMIC DNA]</scope>
    <source>
        <strain evidence="10 11">Sanger_03</strain>
    </source>
</reference>
<evidence type="ECO:0000256" key="4">
    <source>
        <dbReference type="ARBA" id="ARBA00022984"/>
    </source>
</evidence>